<protein>
    <submittedName>
        <fullName evidence="6">Phosphatase and actin regulator</fullName>
    </submittedName>
</protein>
<evidence type="ECO:0000256" key="3">
    <source>
        <dbReference type="ARBA" id="ARBA00023203"/>
    </source>
</evidence>
<sequence>MAQLLRRFSGSKRNLSRTRSRDRIDEECSEASSGGTCADDSQNTEAKKQNGSAFRTNSLGSGTRTPPAERKSKFSIGKLLRPWKWKRKRKSDKLEAVSRTLERKISVRANRDDLVLKGILLPESPLSPPKSEPGETVPSPFPPSGAQQVPGGQTPQGQPPPYPIAAIGTPSAAHLPPISHALLQQQLLQNPHFTAQANANNNHTGKLEISFLFVCR</sequence>
<evidence type="ECO:0000256" key="2">
    <source>
        <dbReference type="ARBA" id="ARBA00022737"/>
    </source>
</evidence>
<keyword evidence="3" id="KW-0009">Actin-binding</keyword>
<feature type="region of interest" description="Disordered" evidence="5">
    <location>
        <begin position="122"/>
        <end position="163"/>
    </location>
</feature>
<name>V5GP61_ANOGL</name>
<dbReference type="PROSITE" id="PS51073">
    <property type="entry name" value="RPEL"/>
    <property type="match status" value="1"/>
</dbReference>
<reference evidence="6" key="1">
    <citation type="submission" date="2013-07" db="EMBL/GenBank/DDBJ databases">
        <title>Midgut Transcriptome Profiling of Anoplphora glabripennis, a Lignocellulose Degrading, Wood-Boring Cerambycid.</title>
        <authorList>
            <person name="Scully E.D."/>
            <person name="Hoover K."/>
            <person name="Carlson J.E."/>
            <person name="Tien M."/>
            <person name="Geib S.M."/>
        </authorList>
    </citation>
    <scope>NUCLEOTIDE SEQUENCE</scope>
</reference>
<accession>V5GP61</accession>
<dbReference type="PANTHER" id="PTHR12751:SF18">
    <property type="entry name" value="PHOSPHATASE AND ACTIN REGULATOR 1"/>
    <property type="match status" value="1"/>
</dbReference>
<dbReference type="AlphaFoldDB" id="V5GP61"/>
<evidence type="ECO:0000256" key="1">
    <source>
        <dbReference type="ARBA" id="ARBA00009795"/>
    </source>
</evidence>
<dbReference type="GO" id="GO:0003779">
    <property type="term" value="F:actin binding"/>
    <property type="evidence" value="ECO:0007669"/>
    <property type="project" value="UniProtKB-KW"/>
</dbReference>
<gene>
    <name evidence="6" type="primary">PHAR4</name>
</gene>
<comment type="similarity">
    <text evidence="1">Belongs to the phosphatase and actin regulator family.</text>
</comment>
<feature type="region of interest" description="Disordered" evidence="5">
    <location>
        <begin position="1"/>
        <end position="75"/>
    </location>
</feature>
<feature type="compositionally biased region" description="Polar residues" evidence="5">
    <location>
        <begin position="30"/>
        <end position="64"/>
    </location>
</feature>
<keyword evidence="2" id="KW-0677">Repeat</keyword>
<evidence type="ECO:0000256" key="4">
    <source>
        <dbReference type="PROSITE-ProRule" id="PRU00401"/>
    </source>
</evidence>
<organism evidence="6">
    <name type="scientific">Anoplophora glabripennis</name>
    <name type="common">Asian longhorn beetle</name>
    <name type="synonym">Anoplophora nobilis</name>
    <dbReference type="NCBI Taxonomy" id="217634"/>
    <lineage>
        <taxon>Eukaryota</taxon>
        <taxon>Metazoa</taxon>
        <taxon>Ecdysozoa</taxon>
        <taxon>Arthropoda</taxon>
        <taxon>Hexapoda</taxon>
        <taxon>Insecta</taxon>
        <taxon>Pterygota</taxon>
        <taxon>Neoptera</taxon>
        <taxon>Endopterygota</taxon>
        <taxon>Coleoptera</taxon>
        <taxon>Polyphaga</taxon>
        <taxon>Cucujiformia</taxon>
        <taxon>Chrysomeloidea</taxon>
        <taxon>Cerambycidae</taxon>
        <taxon>Lamiinae</taxon>
        <taxon>Lamiini</taxon>
        <taxon>Anoplophora</taxon>
    </lineage>
</organism>
<feature type="repeat" description="RPEL" evidence="4">
    <location>
        <begin position="99"/>
        <end position="124"/>
    </location>
</feature>
<dbReference type="EMBL" id="GALX01002562">
    <property type="protein sequence ID" value="JAB65904.1"/>
    <property type="molecule type" value="Transcribed_RNA"/>
</dbReference>
<evidence type="ECO:0000256" key="5">
    <source>
        <dbReference type="SAM" id="MobiDB-lite"/>
    </source>
</evidence>
<evidence type="ECO:0000313" key="6">
    <source>
        <dbReference type="EMBL" id="JAB65904.1"/>
    </source>
</evidence>
<dbReference type="InterPro" id="IPR004018">
    <property type="entry name" value="RPEL_repeat"/>
</dbReference>
<feature type="compositionally biased region" description="Low complexity" evidence="5">
    <location>
        <begin position="145"/>
        <end position="156"/>
    </location>
</feature>
<proteinExistence type="inferred from homology"/>
<dbReference type="PANTHER" id="PTHR12751">
    <property type="entry name" value="PHOSPHATASE AND ACTIN REGULATOR PHACTR"/>
    <property type="match status" value="1"/>
</dbReference>
<dbReference type="GO" id="GO:0030036">
    <property type="term" value="P:actin cytoskeleton organization"/>
    <property type="evidence" value="ECO:0007669"/>
    <property type="project" value="TreeGrafter"/>
</dbReference>